<dbReference type="Proteomes" id="UP000178815">
    <property type="component" value="Unassembled WGS sequence"/>
</dbReference>
<reference evidence="3 4" key="1">
    <citation type="journal article" date="2016" name="Nat. Commun.">
        <title>Thousands of microbial genomes shed light on interconnected biogeochemical processes in an aquifer system.</title>
        <authorList>
            <person name="Anantharaman K."/>
            <person name="Brown C.T."/>
            <person name="Hug L.A."/>
            <person name="Sharon I."/>
            <person name="Castelle C.J."/>
            <person name="Probst A.J."/>
            <person name="Thomas B.C."/>
            <person name="Singh A."/>
            <person name="Wilkins M.J."/>
            <person name="Karaoz U."/>
            <person name="Brodie E.L."/>
            <person name="Williams K.H."/>
            <person name="Hubbard S.S."/>
            <person name="Banfield J.F."/>
        </authorList>
    </citation>
    <scope>NUCLEOTIDE SEQUENCE [LARGE SCALE GENOMIC DNA]</scope>
</reference>
<dbReference type="InterPro" id="IPR047650">
    <property type="entry name" value="Transpos_IS110"/>
</dbReference>
<dbReference type="GO" id="GO:0006313">
    <property type="term" value="P:DNA transposition"/>
    <property type="evidence" value="ECO:0007669"/>
    <property type="project" value="InterPro"/>
</dbReference>
<dbReference type="GO" id="GO:0004803">
    <property type="term" value="F:transposase activity"/>
    <property type="evidence" value="ECO:0007669"/>
    <property type="project" value="InterPro"/>
</dbReference>
<feature type="domain" description="Transposase IS116/IS110/IS902 C-terminal" evidence="2">
    <location>
        <begin position="189"/>
        <end position="274"/>
    </location>
</feature>
<evidence type="ECO:0000313" key="3">
    <source>
        <dbReference type="EMBL" id="OGG48920.1"/>
    </source>
</evidence>
<comment type="caution">
    <text evidence="3">The sequence shown here is derived from an EMBL/GenBank/DDBJ whole genome shotgun (WGS) entry which is preliminary data.</text>
</comment>
<evidence type="ECO:0000313" key="4">
    <source>
        <dbReference type="Proteomes" id="UP000178815"/>
    </source>
</evidence>
<dbReference type="Pfam" id="PF01548">
    <property type="entry name" value="DEDD_Tnp_IS110"/>
    <property type="match status" value="1"/>
</dbReference>
<sequence length="312" mass="34142">MQIIGFDVSKKELVGVRINKRGEIQETYVVPNTETGITEFLSSLVTVGTIGCEATGEYHNVLAKACIARDIPCIVLNPIVTKQFTRATVRKRKTDLTDAHVIAKCVLQGEGEPATVASFSAAKRMLRTSSELTRLAVSVSHMRKGFKEHWEAEPAIQDTLHALETHIASAVKAIRAQGIQSTDPAVSGLLSSIPGVGETLAATIASEIGDVHRFSSSKALVAYAGLDPKVRQSGITLARNTKITKRGSPYLRRALFIAASIAQRYDPALKTYYEKKRSEGKRYKEATVANARHVLQRIYAVWKRGTPYVVHT</sequence>
<dbReference type="InterPro" id="IPR003346">
    <property type="entry name" value="Transposase_20"/>
</dbReference>
<organism evidence="3 4">
    <name type="scientific">Candidatus Kaiserbacteria bacterium RIFCSPHIGHO2_01_FULL_53_31</name>
    <dbReference type="NCBI Taxonomy" id="1798481"/>
    <lineage>
        <taxon>Bacteria</taxon>
        <taxon>Candidatus Kaiseribacteriota</taxon>
    </lineage>
</organism>
<protein>
    <submittedName>
        <fullName evidence="3">Uncharacterized protein</fullName>
    </submittedName>
</protein>
<accession>A0A1F6CIV6</accession>
<dbReference type="GO" id="GO:0003677">
    <property type="term" value="F:DNA binding"/>
    <property type="evidence" value="ECO:0007669"/>
    <property type="project" value="InterPro"/>
</dbReference>
<proteinExistence type="predicted"/>
<dbReference type="AlphaFoldDB" id="A0A1F6CIV6"/>
<dbReference type="Pfam" id="PF02371">
    <property type="entry name" value="Transposase_20"/>
    <property type="match status" value="1"/>
</dbReference>
<evidence type="ECO:0000259" key="2">
    <source>
        <dbReference type="Pfam" id="PF02371"/>
    </source>
</evidence>
<dbReference type="PANTHER" id="PTHR33055">
    <property type="entry name" value="TRANSPOSASE FOR INSERTION SEQUENCE ELEMENT IS1111A"/>
    <property type="match status" value="1"/>
</dbReference>
<gene>
    <name evidence="3" type="ORF">A2678_02540</name>
</gene>
<dbReference type="InterPro" id="IPR002525">
    <property type="entry name" value="Transp_IS110-like_N"/>
</dbReference>
<name>A0A1F6CIV6_9BACT</name>
<feature type="domain" description="Transposase IS110-like N-terminal" evidence="1">
    <location>
        <begin position="4"/>
        <end position="130"/>
    </location>
</feature>
<dbReference type="EMBL" id="MFKU01000006">
    <property type="protein sequence ID" value="OGG48920.1"/>
    <property type="molecule type" value="Genomic_DNA"/>
</dbReference>
<evidence type="ECO:0000259" key="1">
    <source>
        <dbReference type="Pfam" id="PF01548"/>
    </source>
</evidence>